<dbReference type="AlphaFoldDB" id="A0A0P9QGJ5"/>
<evidence type="ECO:0000256" key="1">
    <source>
        <dbReference type="SAM" id="MobiDB-lite"/>
    </source>
</evidence>
<feature type="transmembrane region" description="Helical" evidence="2">
    <location>
        <begin position="43"/>
        <end position="62"/>
    </location>
</feature>
<evidence type="ECO:0000313" key="6">
    <source>
        <dbReference type="Proteomes" id="UP000050490"/>
    </source>
</evidence>
<accession>A0A0P9QGJ5</accession>
<evidence type="ECO:0000313" key="7">
    <source>
        <dbReference type="Proteomes" id="UP000275613"/>
    </source>
</evidence>
<proteinExistence type="predicted"/>
<reference evidence="5 7" key="2">
    <citation type="submission" date="2018-08" db="EMBL/GenBank/DDBJ databases">
        <title>Recombination of ecologically and evolutionarily significant loci maintains genetic cohesion in the Pseudomonas syringae species complex.</title>
        <authorList>
            <person name="Dillon M."/>
            <person name="Thakur S."/>
            <person name="Almeida R.N.D."/>
            <person name="Weir B.S."/>
            <person name="Guttman D.S."/>
        </authorList>
    </citation>
    <scope>NUCLEOTIDE SEQUENCE [LARGE SCALE GENOMIC DNA]</scope>
    <source>
        <strain evidence="5 7">ICMP 4316</strain>
    </source>
</reference>
<reference evidence="4 6" key="1">
    <citation type="submission" date="2015-09" db="EMBL/GenBank/DDBJ databases">
        <title>Genome announcement of multiple Pseudomonas syringae strains.</title>
        <authorList>
            <person name="Thakur S."/>
            <person name="Wang P.W."/>
            <person name="Gong Y."/>
            <person name="Weir B.S."/>
            <person name="Guttman D.S."/>
        </authorList>
    </citation>
    <scope>NUCLEOTIDE SEQUENCE [LARGE SCALE GENOMIC DNA]</scope>
    <source>
        <strain evidence="4 6">ICMP4455</strain>
    </source>
</reference>
<evidence type="ECO:0000313" key="3">
    <source>
        <dbReference type="EMBL" id="GFZ63145.1"/>
    </source>
</evidence>
<sequence>MDEFWKSAVKYCGSAAIAGLLGYTVYPQIISSPYLKNLTHTELFALMCLLVVVTFALCVALINAGTKGRTGSNTVNIKGSTVHGSVRAGNDTNNSPK</sequence>
<gene>
    <name evidence="4" type="ORF">ALO70_00895</name>
    <name evidence="5" type="ORF">ALQ39_00516</name>
    <name evidence="3" type="ORF">PSE10A_56560</name>
</gene>
<evidence type="ECO:0000256" key="2">
    <source>
        <dbReference type="SAM" id="Phobius"/>
    </source>
</evidence>
<dbReference type="Proteomes" id="UP000630864">
    <property type="component" value="Unassembled WGS sequence"/>
</dbReference>
<evidence type="ECO:0000313" key="4">
    <source>
        <dbReference type="EMBL" id="KPX30494.1"/>
    </source>
</evidence>
<dbReference type="PATRIC" id="fig|129137.4.peg.1339"/>
<dbReference type="Proteomes" id="UP000275613">
    <property type="component" value="Unassembled WGS sequence"/>
</dbReference>
<protein>
    <submittedName>
        <fullName evidence="4">Uncharacterized protein</fullName>
    </submittedName>
</protein>
<keyword evidence="2" id="KW-1133">Transmembrane helix</keyword>
<evidence type="ECO:0000313" key="5">
    <source>
        <dbReference type="EMBL" id="RMO63561.1"/>
    </source>
</evidence>
<keyword evidence="2" id="KW-0812">Transmembrane</keyword>
<dbReference type="Proteomes" id="UP000050490">
    <property type="component" value="Unassembled WGS sequence"/>
</dbReference>
<name>A0A0P9QGJ5_PSEA0</name>
<dbReference type="RefSeq" id="WP_057421214.1">
    <property type="nucleotide sequence ID" value="NZ_BMZW01000068.1"/>
</dbReference>
<dbReference type="EMBL" id="RBPV01000098">
    <property type="protein sequence ID" value="RMO63561.1"/>
    <property type="molecule type" value="Genomic_DNA"/>
</dbReference>
<reference evidence="3" key="3">
    <citation type="submission" date="2020-09" db="EMBL/GenBank/DDBJ databases">
        <title>Pseudomonas syringae pv. eriobotryae genome sequence causing loquat canker disease.</title>
        <authorList>
            <person name="Fukuda S."/>
            <person name="Tashiro H."/>
            <person name="Nagano Y."/>
        </authorList>
    </citation>
    <scope>NUCLEOTIDE SEQUENCE</scope>
    <source>
        <strain evidence="3">AM001</strain>
    </source>
</reference>
<feature type="region of interest" description="Disordered" evidence="1">
    <location>
        <begin position="68"/>
        <end position="97"/>
    </location>
</feature>
<dbReference type="EMBL" id="LJQI01000182">
    <property type="protein sequence ID" value="KPX30494.1"/>
    <property type="molecule type" value="Genomic_DNA"/>
</dbReference>
<feature type="compositionally biased region" description="Polar residues" evidence="1">
    <location>
        <begin position="69"/>
        <end position="83"/>
    </location>
</feature>
<organism evidence="4 6">
    <name type="scientific">Pseudomonas amygdali pv. eriobotryae</name>
    <dbReference type="NCBI Taxonomy" id="129137"/>
    <lineage>
        <taxon>Bacteria</taxon>
        <taxon>Pseudomonadati</taxon>
        <taxon>Pseudomonadota</taxon>
        <taxon>Gammaproteobacteria</taxon>
        <taxon>Pseudomonadales</taxon>
        <taxon>Pseudomonadaceae</taxon>
        <taxon>Pseudomonas</taxon>
        <taxon>Pseudomonas amygdali</taxon>
    </lineage>
</organism>
<comment type="caution">
    <text evidence="4">The sequence shown here is derived from an EMBL/GenBank/DDBJ whole genome shotgun (WGS) entry which is preliminary data.</text>
</comment>
<keyword evidence="2" id="KW-0472">Membrane</keyword>
<dbReference type="EMBL" id="BMZW01000068">
    <property type="protein sequence ID" value="GFZ63145.1"/>
    <property type="molecule type" value="Genomic_DNA"/>
</dbReference>